<dbReference type="InterPro" id="IPR004839">
    <property type="entry name" value="Aminotransferase_I/II_large"/>
</dbReference>
<dbReference type="GO" id="GO:0046512">
    <property type="term" value="P:sphingosine biosynthetic process"/>
    <property type="evidence" value="ECO:0007669"/>
    <property type="project" value="TreeGrafter"/>
</dbReference>
<dbReference type="OrthoDB" id="65434at2759"/>
<protein>
    <submittedName>
        <fullName evidence="7">Serine palmitoyltransferase, long chain base subunit</fullName>
    </submittedName>
</protein>
<evidence type="ECO:0000256" key="2">
    <source>
        <dbReference type="ARBA" id="ARBA00022679"/>
    </source>
</evidence>
<feature type="domain" description="Aminotransferase class I/classII large" evidence="6">
    <location>
        <begin position="851"/>
        <end position="1195"/>
    </location>
</feature>
<evidence type="ECO:0000313" key="7">
    <source>
        <dbReference type="EMBL" id="KAF4674669.1"/>
    </source>
</evidence>
<evidence type="ECO:0000259" key="6">
    <source>
        <dbReference type="Pfam" id="PF00155"/>
    </source>
</evidence>
<dbReference type="Gene3D" id="3.90.1150.10">
    <property type="entry name" value="Aspartate Aminotransferase, domain 1"/>
    <property type="match status" value="2"/>
</dbReference>
<dbReference type="InterPro" id="IPR015422">
    <property type="entry name" value="PyrdxlP-dep_Trfase_small"/>
</dbReference>
<accession>A0A7J6MST7</accession>
<feature type="region of interest" description="Disordered" evidence="4">
    <location>
        <begin position="816"/>
        <end position="846"/>
    </location>
</feature>
<feature type="transmembrane region" description="Helical" evidence="5">
    <location>
        <begin position="195"/>
        <end position="212"/>
    </location>
</feature>
<keyword evidence="5" id="KW-1133">Transmembrane helix</keyword>
<sequence length="1222" mass="135213">MLDKQDDASRAAEVERNFNAYLRTSIFGRHKSSTRMRQSQIENRPSPPKRDACSHSLTTVSAPCTRFTGLLVEEDTSFAGLPLKARVERLAESLGHLKQAHNAMQNQVQQSLDRLRSEMTDSANDLAEVMERASGQLRQNEREAMETKSVLEGHISKMEMALAQLGRYVEEIAGRQEEVEATENWAVMLDDADRYAVTVMFMITLAIFLFIIDEFRGTRPKASTAFMPVFYPDESIPWAKLNDYEYFSGLFGLGIRKWAIWKWATGAIRRRHAKSHKKSTEEGEEVSYRDMDLPWVTVVNAYIGYLVLFLKGILRECLWTVTFNKRKNDSENWCPQWWKEFYTQHMYRRIEDCWNRPICSAPGSTIDVLVRSRPNDILKRFGKFQPTGEVQRGCINLASYNYLGFGGTDKYCTPLAIKALDEYGLAVCASRPEYGGTNRLHNEFESKVAAFLGKEDALVMGMGFATNSNDKGETSSHSGTFLGALAMTEGGSTAKKTLFVSDQLNHKSIVEGVKQSSAKVIGFKHNNMHDLEKILDRETRSGKWAKIVIIVEGIYSMEGEFCRLRETVSLKNKYNCYLWLDEAHSIGAVGPTGRGITELFGVDTSEVDIMMGTFTKSFGSNGGYIASTNECIQHLRRCSLGWLHGAAMPPMVTAQAMAALDLLSTERGKAKLRAVRENANYLREGLMKLNLRVIGDIDSPVICVMLVHPEKIARFSRECLKRNIAAVVVGYPATPVILSRARFCVSASHTKEQLDETLRVVKEVSHIVGIEYGNNTDENAAKAYRKYLAEAPIATEPLDGLEAYWNPEPLVPATLEEDRENLSSKSTSATNSPRDSGASETEDEQQAKGLLDFATIDPLALQHKPDERLMKVARDVVREKGVGACGPRGFYGTTVEHLDLEKAITEFLGTEASIVYSHHTVSDSSVIQAFITKNDFVIVHKDANPHMCIGLNLSRAKNITWWSGDIAELAHLVETQSKEVKLAARAGRLWILMDSNYGVDLAQVVEIKEEFGAYLLLDDTYGIGAVGETGRGYCEYYGVPPSSVDLLIGSLEHAFGSQGGFCAGKQTSIDHQTLYGSGYCFSASSPPASCKFAAETMRHLAGSDRLGRLQANVEQLRQCLEDAGLDLLTDSQSFAQIAEVPDAQRVANALQSSGFAVQPLLISPLEKGGLAAVERKNTLLRICVRADHTAAQISQFGACVKQLEASAVTSCAKGDEGCAAAL</sequence>
<comment type="cofactor">
    <cofactor evidence="1">
        <name>pyridoxal 5'-phosphate</name>
        <dbReference type="ChEBI" id="CHEBI:597326"/>
    </cofactor>
</comment>
<proteinExistence type="predicted"/>
<dbReference type="GO" id="GO:0016020">
    <property type="term" value="C:membrane"/>
    <property type="evidence" value="ECO:0007669"/>
    <property type="project" value="GOC"/>
</dbReference>
<dbReference type="Pfam" id="PF00155">
    <property type="entry name" value="Aminotran_1_2"/>
    <property type="match status" value="2"/>
</dbReference>
<feature type="region of interest" description="Disordered" evidence="4">
    <location>
        <begin position="29"/>
        <end position="55"/>
    </location>
</feature>
<dbReference type="GO" id="GO:0017059">
    <property type="term" value="C:serine palmitoyltransferase complex"/>
    <property type="evidence" value="ECO:0007669"/>
    <property type="project" value="TreeGrafter"/>
</dbReference>
<dbReference type="GO" id="GO:0046513">
    <property type="term" value="P:ceramide biosynthetic process"/>
    <property type="evidence" value="ECO:0007669"/>
    <property type="project" value="TreeGrafter"/>
</dbReference>
<dbReference type="GO" id="GO:0030170">
    <property type="term" value="F:pyridoxal phosphate binding"/>
    <property type="evidence" value="ECO:0007669"/>
    <property type="project" value="InterPro"/>
</dbReference>
<organism evidence="7 8">
    <name type="scientific">Perkinsus chesapeaki</name>
    <name type="common">Clam parasite</name>
    <name type="synonym">Perkinsus andrewsi</name>
    <dbReference type="NCBI Taxonomy" id="330153"/>
    <lineage>
        <taxon>Eukaryota</taxon>
        <taxon>Sar</taxon>
        <taxon>Alveolata</taxon>
        <taxon>Perkinsozoa</taxon>
        <taxon>Perkinsea</taxon>
        <taxon>Perkinsida</taxon>
        <taxon>Perkinsidae</taxon>
        <taxon>Perkinsus</taxon>
    </lineage>
</organism>
<dbReference type="Proteomes" id="UP000591131">
    <property type="component" value="Unassembled WGS sequence"/>
</dbReference>
<keyword evidence="5" id="KW-0472">Membrane</keyword>
<feature type="compositionally biased region" description="Polar residues" evidence="4">
    <location>
        <begin position="823"/>
        <end position="834"/>
    </location>
</feature>
<reference evidence="7 8" key="1">
    <citation type="submission" date="2020-04" db="EMBL/GenBank/DDBJ databases">
        <title>Perkinsus chesapeaki whole genome sequence.</title>
        <authorList>
            <person name="Bogema D.R."/>
        </authorList>
    </citation>
    <scope>NUCLEOTIDE SEQUENCE [LARGE SCALE GENOMIC DNA]</scope>
    <source>
        <strain evidence="7">ATCC PRA-425</strain>
    </source>
</reference>
<evidence type="ECO:0000256" key="1">
    <source>
        <dbReference type="ARBA" id="ARBA00001933"/>
    </source>
</evidence>
<keyword evidence="5" id="KW-0812">Transmembrane</keyword>
<dbReference type="GO" id="GO:0004758">
    <property type="term" value="F:serine C-palmitoyltransferase activity"/>
    <property type="evidence" value="ECO:0007669"/>
    <property type="project" value="TreeGrafter"/>
</dbReference>
<dbReference type="InterPro" id="IPR050087">
    <property type="entry name" value="AON_synthase_class-II"/>
</dbReference>
<evidence type="ECO:0000256" key="3">
    <source>
        <dbReference type="SAM" id="Coils"/>
    </source>
</evidence>
<dbReference type="SUPFAM" id="SSF53383">
    <property type="entry name" value="PLP-dependent transferases"/>
    <property type="match status" value="2"/>
</dbReference>
<dbReference type="PANTHER" id="PTHR13693:SF3">
    <property type="entry name" value="LD36009P"/>
    <property type="match status" value="1"/>
</dbReference>
<dbReference type="InterPro" id="IPR015424">
    <property type="entry name" value="PyrdxlP-dep_Trfase"/>
</dbReference>
<evidence type="ECO:0000313" key="8">
    <source>
        <dbReference type="Proteomes" id="UP000591131"/>
    </source>
</evidence>
<feature type="domain" description="Aminotransferase class I/classII large" evidence="6">
    <location>
        <begin position="393"/>
        <end position="759"/>
    </location>
</feature>
<feature type="coiled-coil region" evidence="3">
    <location>
        <begin position="87"/>
        <end position="143"/>
    </location>
</feature>
<keyword evidence="8" id="KW-1185">Reference proteome</keyword>
<dbReference type="PANTHER" id="PTHR13693">
    <property type="entry name" value="CLASS II AMINOTRANSFERASE/8-AMINO-7-OXONONANOATE SYNTHASE"/>
    <property type="match status" value="1"/>
</dbReference>
<dbReference type="AlphaFoldDB" id="A0A7J6MST7"/>
<comment type="caution">
    <text evidence="7">The sequence shown here is derived from an EMBL/GenBank/DDBJ whole genome shotgun (WGS) entry which is preliminary data.</text>
</comment>
<dbReference type="Gene3D" id="3.40.640.10">
    <property type="entry name" value="Type I PLP-dependent aspartate aminotransferase-like (Major domain)"/>
    <property type="match status" value="2"/>
</dbReference>
<gene>
    <name evidence="7" type="primary">SPTLC3_1</name>
    <name evidence="7" type="ORF">FOL47_008869</name>
</gene>
<dbReference type="EMBL" id="JAAPAO010000059">
    <property type="protein sequence ID" value="KAF4674669.1"/>
    <property type="molecule type" value="Genomic_DNA"/>
</dbReference>
<keyword evidence="2 7" id="KW-0808">Transferase</keyword>
<dbReference type="CDD" id="cd06454">
    <property type="entry name" value="KBL_like"/>
    <property type="match status" value="1"/>
</dbReference>
<dbReference type="InterPro" id="IPR015421">
    <property type="entry name" value="PyrdxlP-dep_Trfase_major"/>
</dbReference>
<keyword evidence="3" id="KW-0175">Coiled coil</keyword>
<evidence type="ECO:0000256" key="4">
    <source>
        <dbReference type="SAM" id="MobiDB-lite"/>
    </source>
</evidence>
<evidence type="ECO:0000256" key="5">
    <source>
        <dbReference type="SAM" id="Phobius"/>
    </source>
</evidence>
<name>A0A7J6MST7_PERCH</name>